<comment type="caution">
    <text evidence="2">The sequence shown here is derived from an EMBL/GenBank/DDBJ whole genome shotgun (WGS) entry which is preliminary data.</text>
</comment>
<name>A0ABV8SP46_9GAMM</name>
<dbReference type="Proteomes" id="UP001595904">
    <property type="component" value="Unassembled WGS sequence"/>
</dbReference>
<keyword evidence="3" id="KW-1185">Reference proteome</keyword>
<gene>
    <name evidence="2" type="ORF">ACFPN2_09965</name>
</gene>
<evidence type="ECO:0000256" key="1">
    <source>
        <dbReference type="SAM" id="SignalP"/>
    </source>
</evidence>
<evidence type="ECO:0000313" key="3">
    <source>
        <dbReference type="Proteomes" id="UP001595904"/>
    </source>
</evidence>
<feature type="signal peptide" evidence="1">
    <location>
        <begin position="1"/>
        <end position="25"/>
    </location>
</feature>
<organism evidence="2 3">
    <name type="scientific">Steroidobacter flavus</name>
    <dbReference type="NCBI Taxonomy" id="1842136"/>
    <lineage>
        <taxon>Bacteria</taxon>
        <taxon>Pseudomonadati</taxon>
        <taxon>Pseudomonadota</taxon>
        <taxon>Gammaproteobacteria</taxon>
        <taxon>Steroidobacterales</taxon>
        <taxon>Steroidobacteraceae</taxon>
        <taxon>Steroidobacter</taxon>
    </lineage>
</organism>
<proteinExistence type="predicted"/>
<reference evidence="3" key="1">
    <citation type="journal article" date="2019" name="Int. J. Syst. Evol. Microbiol.">
        <title>The Global Catalogue of Microorganisms (GCM) 10K type strain sequencing project: providing services to taxonomists for standard genome sequencing and annotation.</title>
        <authorList>
            <consortium name="The Broad Institute Genomics Platform"/>
            <consortium name="The Broad Institute Genome Sequencing Center for Infectious Disease"/>
            <person name="Wu L."/>
            <person name="Ma J."/>
        </authorList>
    </citation>
    <scope>NUCLEOTIDE SEQUENCE [LARGE SCALE GENOMIC DNA]</scope>
    <source>
        <strain evidence="3">CGMCC 1.10759</strain>
    </source>
</reference>
<sequence length="388" mass="42058">MQTTMMMRAVLCASLAANIGLAIYAAQTAKSPKPAHADAPVVAANTSGVAPATTQPQTITWREAKDAYSRAKAAGLDEPLARRVLAASLQAMPDWTEPYWKSPVTRETERQQAEFDFQSALRRDLVELVGPGAVDELAFRSLFFPLAAKLPFLSSEQQIGIQEIKLQEQRRLLQESGGHGGFQHASAIFQDTLQQIRKILSEEQFFEYELRVSPAAQVLAGNGFDFTEEEFRKVFRASGGQSAIRFQGLGFTLTGQPNGSDKTLAAIETALGPQRFAEYRRAQDPTFKLLAAIGADRGIEPGAIDKAYDIIVATAARRNQIHAGGPLMTGAQRESLKNIESEQQAELSKLLGPQALEVFNQSLNPQLPVMGGGALVRPRGIVAGASPR</sequence>
<evidence type="ECO:0000313" key="2">
    <source>
        <dbReference type="EMBL" id="MFC4309406.1"/>
    </source>
</evidence>
<feature type="chain" id="PRO_5045259251" evidence="1">
    <location>
        <begin position="26"/>
        <end position="388"/>
    </location>
</feature>
<keyword evidence="1" id="KW-0732">Signal</keyword>
<dbReference type="EMBL" id="JBHSDU010000003">
    <property type="protein sequence ID" value="MFC4309406.1"/>
    <property type="molecule type" value="Genomic_DNA"/>
</dbReference>
<accession>A0ABV8SP46</accession>
<protein>
    <submittedName>
        <fullName evidence="2">Uncharacterized protein</fullName>
    </submittedName>
</protein>